<feature type="region of interest" description="Disordered" evidence="1">
    <location>
        <begin position="33"/>
        <end position="60"/>
    </location>
</feature>
<sequence>MFKLIKDVLELPEDKCRKNKKYRENLIKNAKNAQSNKTVYSENTTKKVPNDLKKEKETNESMNSFDKGKLFEKYVENVLFPKEYFDLLHKTPDYEQNNSRFVESSLNPDFMFRNRKTGEEFYVECKFRSELYGSMYKWAKSKDQMDRYRAIEMKENKRVFIAMGLSGTPEAPEYVFLTPLKDIKYISLYPTAYESYEVEQPLDILRFLNKTYKAYEINIKSKKEKEILENINSNTESEPVEEPKPQITPKIDNLESTKQFKEFLNINKTSKSKENIKIIKEKNEKNEKEPVYKPDLKWYTGDQIPVNEFTALRVLYEKGELKSSNFNKECKKLGTPAKYAVLDCENKKLVTSRGTFGKKYKITKLGRFVYAVNKSKIYKMISREDFELLKDYTIFYKLLDDISYYKLLNNMYELDDYLSNSEISRYVLNNRLKTDMINTLLTLELINYKTHNKSIFSNKTSYKISDFGKMVFEEYKKDSGYR</sequence>
<gene>
    <name evidence="2" type="ordered locus">Mvol_0293</name>
</gene>
<dbReference type="EMBL" id="CP002057">
    <property type="protein sequence ID" value="ADI35953.1"/>
    <property type="molecule type" value="Genomic_DNA"/>
</dbReference>
<proteinExistence type="predicted"/>
<accession>D7DS43</accession>
<keyword evidence="3" id="KW-1185">Reference proteome</keyword>
<name>D7DS43_METV3</name>
<feature type="compositionally biased region" description="Polar residues" evidence="1">
    <location>
        <begin position="33"/>
        <end position="43"/>
    </location>
</feature>
<dbReference type="HOGENOM" id="CLU_565773_0_0_2"/>
<dbReference type="OrthoDB" id="62140at2157"/>
<dbReference type="KEGG" id="mvo:Mvol_0293"/>
<evidence type="ECO:0000313" key="2">
    <source>
        <dbReference type="EMBL" id="ADI35953.1"/>
    </source>
</evidence>
<dbReference type="eggNOG" id="arCOG03518">
    <property type="taxonomic scope" value="Archaea"/>
</dbReference>
<evidence type="ECO:0000313" key="3">
    <source>
        <dbReference type="Proteomes" id="UP000007722"/>
    </source>
</evidence>
<dbReference type="Proteomes" id="UP000007722">
    <property type="component" value="Chromosome"/>
</dbReference>
<dbReference type="AlphaFoldDB" id="D7DS43"/>
<protein>
    <submittedName>
        <fullName evidence="2">Uncharacterized protein</fullName>
    </submittedName>
</protein>
<reference evidence="2 3" key="1">
    <citation type="submission" date="2010-05" db="EMBL/GenBank/DDBJ databases">
        <title>Complete sequence of Methanococcus voltae A3.</title>
        <authorList>
            <consortium name="US DOE Joint Genome Institute"/>
            <person name="Lucas S."/>
            <person name="Copeland A."/>
            <person name="Lapidus A."/>
            <person name="Cheng J.-F."/>
            <person name="Bruce D."/>
            <person name="Goodwin L."/>
            <person name="Pitluck S."/>
            <person name="Lowry S."/>
            <person name="Clum A."/>
            <person name="Land M."/>
            <person name="Hauser L."/>
            <person name="Kyrpides N."/>
            <person name="Mikhailova N."/>
            <person name="Whitman W.B."/>
            <person name="Woyke T."/>
        </authorList>
    </citation>
    <scope>NUCLEOTIDE SEQUENCE [LARGE SCALE GENOMIC DNA]</scope>
    <source>
        <strain evidence="3">ATCC BAA-1334 / A3</strain>
    </source>
</reference>
<feature type="compositionally biased region" description="Basic and acidic residues" evidence="1">
    <location>
        <begin position="44"/>
        <end position="59"/>
    </location>
</feature>
<dbReference type="InParanoid" id="D7DS43"/>
<organism evidence="2 3">
    <name type="scientific">Methanococcus voltae (strain ATCC BAA-1334 / A3)</name>
    <dbReference type="NCBI Taxonomy" id="456320"/>
    <lineage>
        <taxon>Archaea</taxon>
        <taxon>Methanobacteriati</taxon>
        <taxon>Methanobacteriota</taxon>
        <taxon>Methanomada group</taxon>
        <taxon>Methanococci</taxon>
        <taxon>Methanococcales</taxon>
        <taxon>Methanococcaceae</taxon>
        <taxon>Methanococcus</taxon>
    </lineage>
</organism>
<evidence type="ECO:0000256" key="1">
    <source>
        <dbReference type="SAM" id="MobiDB-lite"/>
    </source>
</evidence>